<keyword evidence="3" id="KW-0460">Magnesium</keyword>
<dbReference type="SUPFAM" id="SSF56784">
    <property type="entry name" value="HAD-like"/>
    <property type="match status" value="1"/>
</dbReference>
<dbReference type="Pfam" id="PF12710">
    <property type="entry name" value="HAD"/>
    <property type="match status" value="1"/>
</dbReference>
<dbReference type="RefSeq" id="WP_059060247.1">
    <property type="nucleotide sequence ID" value="NZ_LN879502.1"/>
</dbReference>
<protein>
    <recommendedName>
        <fullName evidence="6">HAD-IB family hydrolase</fullName>
    </recommendedName>
</protein>
<dbReference type="PATRIC" id="fig|389348.3.peg.697"/>
<keyword evidence="1" id="KW-0479">Metal-binding</keyword>
<dbReference type="Proteomes" id="UP000069902">
    <property type="component" value="Chromosome cPNK"/>
</dbReference>
<gene>
    <name evidence="4" type="ORF">PNK_0635</name>
</gene>
<sequence length="212" mass="24263">MRLSVFDLDHTLLTVNSSYHFGAYLYRQNFFAFPSLLASLFYYARHKLFGLSIQKLHQKTFQLLFKGVSAEELQTYASIFFEQHLMGKFYQPALQRLREAQKNGDYTLILSSSPDFLVKPIAEWLGVDAWQATIYAVDCGRMSLLESILDGQDKANYLVKLAQEMGVSSSSITVYSDSYLDLPILKMAGRAIGVVPDFYLKRICHEKGWEII</sequence>
<keyword evidence="5" id="KW-1185">Reference proteome</keyword>
<evidence type="ECO:0000313" key="4">
    <source>
        <dbReference type="EMBL" id="CUI16262.1"/>
    </source>
</evidence>
<dbReference type="Gene3D" id="3.40.50.1000">
    <property type="entry name" value="HAD superfamily/HAD-like"/>
    <property type="match status" value="1"/>
</dbReference>
<dbReference type="InterPro" id="IPR050582">
    <property type="entry name" value="HAD-like_SerB"/>
</dbReference>
<organism evidence="4 5">
    <name type="scientific">Candidatus Protochlamydia naegleriophila</name>
    <dbReference type="NCBI Taxonomy" id="389348"/>
    <lineage>
        <taxon>Bacteria</taxon>
        <taxon>Pseudomonadati</taxon>
        <taxon>Chlamydiota</taxon>
        <taxon>Chlamydiia</taxon>
        <taxon>Parachlamydiales</taxon>
        <taxon>Parachlamydiaceae</taxon>
        <taxon>Candidatus Protochlamydia</taxon>
    </lineage>
</organism>
<keyword evidence="2" id="KW-0378">Hydrolase</keyword>
<reference evidence="5" key="1">
    <citation type="submission" date="2015-09" db="EMBL/GenBank/DDBJ databases">
        <authorList>
            <person name="Bertelli C."/>
        </authorList>
    </citation>
    <scope>NUCLEOTIDE SEQUENCE [LARGE SCALE GENOMIC DNA]</scope>
    <source>
        <strain evidence="5">KNic</strain>
    </source>
</reference>
<dbReference type="Gene3D" id="1.20.1440.100">
    <property type="entry name" value="SG protein - dephosphorylation function"/>
    <property type="match status" value="1"/>
</dbReference>
<evidence type="ECO:0008006" key="6">
    <source>
        <dbReference type="Google" id="ProtNLM"/>
    </source>
</evidence>
<proteinExistence type="predicted"/>
<dbReference type="PANTHER" id="PTHR43344:SF13">
    <property type="entry name" value="PHOSPHATASE RV3661-RELATED"/>
    <property type="match status" value="1"/>
</dbReference>
<dbReference type="GO" id="GO:0046872">
    <property type="term" value="F:metal ion binding"/>
    <property type="evidence" value="ECO:0007669"/>
    <property type="project" value="UniProtKB-KW"/>
</dbReference>
<dbReference type="NCBIfam" id="TIGR01488">
    <property type="entry name" value="HAD-SF-IB"/>
    <property type="match status" value="1"/>
</dbReference>
<evidence type="ECO:0000256" key="3">
    <source>
        <dbReference type="ARBA" id="ARBA00022842"/>
    </source>
</evidence>
<dbReference type="InterPro" id="IPR023214">
    <property type="entry name" value="HAD_sf"/>
</dbReference>
<evidence type="ECO:0000313" key="5">
    <source>
        <dbReference type="Proteomes" id="UP000069902"/>
    </source>
</evidence>
<evidence type="ECO:0000256" key="1">
    <source>
        <dbReference type="ARBA" id="ARBA00022723"/>
    </source>
</evidence>
<dbReference type="KEGG" id="pnl:PNK_0635"/>
<dbReference type="STRING" id="389348.PNK_0635"/>
<evidence type="ECO:0000256" key="2">
    <source>
        <dbReference type="ARBA" id="ARBA00022801"/>
    </source>
</evidence>
<dbReference type="InParanoid" id="A0A0U5JES7"/>
<dbReference type="InterPro" id="IPR036412">
    <property type="entry name" value="HAD-like_sf"/>
</dbReference>
<dbReference type="PANTHER" id="PTHR43344">
    <property type="entry name" value="PHOSPHOSERINE PHOSPHATASE"/>
    <property type="match status" value="1"/>
</dbReference>
<dbReference type="AlphaFoldDB" id="A0A0U5JES7"/>
<dbReference type="GO" id="GO:0016787">
    <property type="term" value="F:hydrolase activity"/>
    <property type="evidence" value="ECO:0007669"/>
    <property type="project" value="UniProtKB-KW"/>
</dbReference>
<accession>A0A0U5JES7</accession>
<name>A0A0U5JES7_9BACT</name>
<dbReference type="EMBL" id="LN879502">
    <property type="protein sequence ID" value="CUI16262.1"/>
    <property type="molecule type" value="Genomic_DNA"/>
</dbReference>